<proteinExistence type="inferred from homology"/>
<comment type="subcellular location">
    <subcellularLocation>
        <location evidence="6">Cytoplasm</location>
    </subcellularLocation>
</comment>
<comment type="caution">
    <text evidence="12">The sequence shown here is derived from an EMBL/GenBank/DDBJ whole genome shotgun (WGS) entry which is preliminary data.</text>
</comment>
<keyword evidence="2 6" id="KW-0963">Cytoplasm</keyword>
<comment type="pathway">
    <text evidence="1 6 7">Protein modification; protein lipoylation via endogenous pathway; protein N(6)-(lipoyl)lysine from octanoyl-[acyl-carrier-protein]: step 1/2.</text>
</comment>
<dbReference type="Gene3D" id="3.30.930.10">
    <property type="entry name" value="Bira Bifunctional Protein, Domain 2"/>
    <property type="match status" value="1"/>
</dbReference>
<dbReference type="NCBIfam" id="TIGR00214">
    <property type="entry name" value="lipB"/>
    <property type="match status" value="1"/>
</dbReference>
<evidence type="ECO:0000313" key="12">
    <source>
        <dbReference type="EMBL" id="CCO93092.1"/>
    </source>
</evidence>
<keyword evidence="3 6" id="KW-0808">Transferase</keyword>
<dbReference type="HAMAP" id="MF_00013">
    <property type="entry name" value="LipB"/>
    <property type="match status" value="1"/>
</dbReference>
<dbReference type="GO" id="GO:0005737">
    <property type="term" value="C:cytoplasm"/>
    <property type="evidence" value="ECO:0007669"/>
    <property type="project" value="UniProtKB-SubCell"/>
</dbReference>
<evidence type="ECO:0000256" key="4">
    <source>
        <dbReference type="ARBA" id="ARBA00023315"/>
    </source>
</evidence>
<evidence type="ECO:0000256" key="9">
    <source>
        <dbReference type="PIRSR" id="PIRSR016262-2"/>
    </source>
</evidence>
<feature type="site" description="Lowers pKa of active site Cys" evidence="6 10">
    <location>
        <position position="159"/>
    </location>
</feature>
<dbReference type="CDD" id="cd16444">
    <property type="entry name" value="LipB"/>
    <property type="match status" value="1"/>
</dbReference>
<feature type="binding site" evidence="6 9">
    <location>
        <begin position="95"/>
        <end position="102"/>
    </location>
    <ligand>
        <name>substrate</name>
    </ligand>
</feature>
<evidence type="ECO:0000256" key="6">
    <source>
        <dbReference type="HAMAP-Rule" id="MF_00013"/>
    </source>
</evidence>
<protein>
    <recommendedName>
        <fullName evidence="6 7">Octanoyltransferase</fullName>
        <ecNumber evidence="6 7">2.3.1.181</ecNumber>
    </recommendedName>
    <alternativeName>
        <fullName evidence="6">Lipoate-protein ligase B</fullName>
    </alternativeName>
    <alternativeName>
        <fullName evidence="6">Lipoyl/octanoyl transferase</fullName>
    </alternativeName>
    <alternativeName>
        <fullName evidence="6">Octanoyl-[acyl-carrier-protein]-protein N-octanoyltransferase</fullName>
    </alternativeName>
</protein>
<reference evidence="12 13" key="2">
    <citation type="submission" date="2013-04" db="EMBL/GenBank/DDBJ databases">
        <title>Comparative genomics of 12 strains of Erwinia amylovora identifies a pan-genome with a large conserved core and provides insights into host specificity.</title>
        <authorList>
            <person name="Mann R.A."/>
            <person name="Smits T.H.M."/>
            <person name="Buehlmann A."/>
            <person name="Blom J."/>
            <person name="Goesmann A."/>
            <person name="Frey J.E."/>
            <person name="Plummer K.M."/>
            <person name="Beer S.V."/>
            <person name="Luck J."/>
            <person name="Duffy B."/>
            <person name="Rodoni B."/>
        </authorList>
    </citation>
    <scope>NUCLEOTIDE SEQUENCE [LARGE SCALE GENOMIC DNA]</scope>
    <source>
        <strain evidence="13">CFBP 1232</strain>
    </source>
</reference>
<evidence type="ECO:0000256" key="3">
    <source>
        <dbReference type="ARBA" id="ARBA00022679"/>
    </source>
</evidence>
<evidence type="ECO:0000256" key="1">
    <source>
        <dbReference type="ARBA" id="ARBA00004821"/>
    </source>
</evidence>
<dbReference type="GO" id="GO:0016874">
    <property type="term" value="F:ligase activity"/>
    <property type="evidence" value="ECO:0007669"/>
    <property type="project" value="UniProtKB-KW"/>
</dbReference>
<keyword evidence="12" id="KW-0436">Ligase</keyword>
<comment type="function">
    <text evidence="5 6 7">Catalyzes the transfer of endogenously produced octanoic acid from octanoyl-acyl-carrier-protein onto the lipoyl domains of lipoate-dependent enzymes. Lipoyl-ACP can also act as a substrate although octanoyl-ACP is likely to be the physiological substrate.</text>
</comment>
<dbReference type="FunFam" id="3.30.930.10:FF:000020">
    <property type="entry name" value="Octanoyltransferase"/>
    <property type="match status" value="1"/>
</dbReference>
<dbReference type="EC" id="2.3.1.181" evidence="6 7"/>
<dbReference type="InterPro" id="IPR020605">
    <property type="entry name" value="Octanoyltransferase_CS"/>
</dbReference>
<dbReference type="NCBIfam" id="NF010922">
    <property type="entry name" value="PRK14342.1"/>
    <property type="match status" value="1"/>
</dbReference>
<evidence type="ECO:0000256" key="7">
    <source>
        <dbReference type="PIRNR" id="PIRNR016262"/>
    </source>
</evidence>
<gene>
    <name evidence="6 12" type="primary">lipB</name>
    <name evidence="12" type="ORF">BN437_1140</name>
</gene>
<evidence type="ECO:0000313" key="13">
    <source>
        <dbReference type="Proteomes" id="UP000013111"/>
    </source>
</evidence>
<dbReference type="InterPro" id="IPR004143">
    <property type="entry name" value="BPL_LPL_catalytic"/>
</dbReference>
<dbReference type="GO" id="GO:0033819">
    <property type="term" value="F:lipoyl(octanoyl) transferase activity"/>
    <property type="evidence" value="ECO:0007669"/>
    <property type="project" value="UniProtKB-EC"/>
</dbReference>
<organism evidence="12 13">
    <name type="scientific">Erwinia amylovora NBRC 12687 = CFBP 1232</name>
    <dbReference type="NCBI Taxonomy" id="1219359"/>
    <lineage>
        <taxon>Bacteria</taxon>
        <taxon>Pseudomonadati</taxon>
        <taxon>Pseudomonadota</taxon>
        <taxon>Gammaproteobacteria</taxon>
        <taxon>Enterobacterales</taxon>
        <taxon>Erwiniaceae</taxon>
        <taxon>Erwinia</taxon>
    </lineage>
</organism>
<evidence type="ECO:0000256" key="5">
    <source>
        <dbReference type="ARBA" id="ARBA00024732"/>
    </source>
</evidence>
<evidence type="ECO:0000259" key="11">
    <source>
        <dbReference type="PROSITE" id="PS51733"/>
    </source>
</evidence>
<dbReference type="UniPathway" id="UPA00538">
    <property type="reaction ID" value="UER00592"/>
</dbReference>
<dbReference type="Proteomes" id="UP000013111">
    <property type="component" value="Unassembled WGS sequence"/>
</dbReference>
<keyword evidence="4 6" id="KW-0012">Acyltransferase</keyword>
<dbReference type="PANTHER" id="PTHR10993:SF7">
    <property type="entry name" value="LIPOYLTRANSFERASE 2, MITOCHONDRIAL-RELATED"/>
    <property type="match status" value="1"/>
</dbReference>
<dbReference type="Pfam" id="PF21948">
    <property type="entry name" value="LplA-B_cat"/>
    <property type="match status" value="1"/>
</dbReference>
<comment type="miscellaneous">
    <text evidence="6">In the reaction, the free carboxyl group of octanoic acid is attached via an amide linkage to the epsilon-amino group of a specific lysine residue of lipoyl domains of lipoate-dependent enzymes.</text>
</comment>
<dbReference type="PROSITE" id="PS51733">
    <property type="entry name" value="BPL_LPL_CATALYTIC"/>
    <property type="match status" value="1"/>
</dbReference>
<evidence type="ECO:0000256" key="8">
    <source>
        <dbReference type="PIRSR" id="PIRSR016262-1"/>
    </source>
</evidence>
<dbReference type="EMBL" id="CAPB01000008">
    <property type="protein sequence ID" value="CCO93092.1"/>
    <property type="molecule type" value="Genomic_DNA"/>
</dbReference>
<comment type="similarity">
    <text evidence="6 7">Belongs to the LipB family.</text>
</comment>
<dbReference type="SUPFAM" id="SSF55681">
    <property type="entry name" value="Class II aaRS and biotin synthetases"/>
    <property type="match status" value="1"/>
</dbReference>
<feature type="active site" description="Acyl-thioester intermediate" evidence="6 8">
    <location>
        <position position="193"/>
    </location>
</feature>
<name>A0A831EJA7_ERWAM</name>
<dbReference type="PIRSF" id="PIRSF016262">
    <property type="entry name" value="LPLase"/>
    <property type="match status" value="1"/>
</dbReference>
<reference evidence="12 13" key="1">
    <citation type="submission" date="2012-11" db="EMBL/GenBank/DDBJ databases">
        <authorList>
            <person name="Linke B."/>
        </authorList>
    </citation>
    <scope>NUCLEOTIDE SEQUENCE [LARGE SCALE GENOMIC DNA]</scope>
    <source>
        <strain evidence="13">CFBP 1232</strain>
    </source>
</reference>
<dbReference type="PROSITE" id="PS01313">
    <property type="entry name" value="LIPB"/>
    <property type="match status" value="1"/>
</dbReference>
<feature type="domain" description="BPL/LPL catalytic" evidence="11">
    <location>
        <begin position="56"/>
        <end position="231"/>
    </location>
</feature>
<sequence length="241" mass="26457">MGQAGSCPAPAIYCLPLYPTGLPVLSPDTLIIRQLGLQPWAPVSLAMHQFTDQRNDQTPDEVWLVEHLPVFTQGQAGKSEHLLMPGDIPVMQSDRGGQVTYHGPGQQVMYVMINLKRRKMGVRQLVSAIEQTVIDTLAAFCVNATARADAPGVYVDEKKICSLGLRIRQGCSFHGLALNVNMDLTPFGRINPCGYAGLKMTQLAQQQPDVTLTEVQPVLIANFTRQLAISDIYWSESTQLP</sequence>
<dbReference type="InterPro" id="IPR000544">
    <property type="entry name" value="Octanoyltransferase"/>
</dbReference>
<dbReference type="AlphaFoldDB" id="A0A831EJA7"/>
<dbReference type="PANTHER" id="PTHR10993">
    <property type="entry name" value="OCTANOYLTRANSFERASE"/>
    <property type="match status" value="1"/>
</dbReference>
<dbReference type="InterPro" id="IPR045864">
    <property type="entry name" value="aa-tRNA-synth_II/BPL/LPL"/>
</dbReference>
<accession>A0A831EJA7</accession>
<evidence type="ECO:0000256" key="10">
    <source>
        <dbReference type="PIRSR" id="PIRSR016262-3"/>
    </source>
</evidence>
<comment type="catalytic activity">
    <reaction evidence="6 7">
        <text>octanoyl-[ACP] + L-lysyl-[protein] = N(6)-octanoyl-L-lysyl-[protein] + holo-[ACP] + H(+)</text>
        <dbReference type="Rhea" id="RHEA:17665"/>
        <dbReference type="Rhea" id="RHEA-COMP:9636"/>
        <dbReference type="Rhea" id="RHEA-COMP:9685"/>
        <dbReference type="Rhea" id="RHEA-COMP:9752"/>
        <dbReference type="Rhea" id="RHEA-COMP:9928"/>
        <dbReference type="ChEBI" id="CHEBI:15378"/>
        <dbReference type="ChEBI" id="CHEBI:29969"/>
        <dbReference type="ChEBI" id="CHEBI:64479"/>
        <dbReference type="ChEBI" id="CHEBI:78463"/>
        <dbReference type="ChEBI" id="CHEBI:78809"/>
        <dbReference type="EC" id="2.3.1.181"/>
    </reaction>
</comment>
<feature type="binding site" evidence="6 9">
    <location>
        <begin position="162"/>
        <end position="164"/>
    </location>
    <ligand>
        <name>substrate</name>
    </ligand>
</feature>
<feature type="binding site" evidence="6 9">
    <location>
        <begin position="175"/>
        <end position="177"/>
    </location>
    <ligand>
        <name>substrate</name>
    </ligand>
</feature>
<dbReference type="GO" id="GO:0009249">
    <property type="term" value="P:protein lipoylation"/>
    <property type="evidence" value="ECO:0007669"/>
    <property type="project" value="InterPro"/>
</dbReference>
<evidence type="ECO:0000256" key="2">
    <source>
        <dbReference type="ARBA" id="ARBA00022490"/>
    </source>
</evidence>